<feature type="transmembrane region" description="Helical" evidence="5">
    <location>
        <begin position="251"/>
        <end position="270"/>
    </location>
</feature>
<evidence type="ECO:0000256" key="5">
    <source>
        <dbReference type="SAM" id="Phobius"/>
    </source>
</evidence>
<accession>A0A0R1VSR4</accession>
<evidence type="ECO:0000256" key="2">
    <source>
        <dbReference type="ARBA" id="ARBA00022692"/>
    </source>
</evidence>
<evidence type="ECO:0000256" key="4">
    <source>
        <dbReference type="ARBA" id="ARBA00023136"/>
    </source>
</evidence>
<dbReference type="GO" id="GO:0140359">
    <property type="term" value="F:ABC-type transporter activity"/>
    <property type="evidence" value="ECO:0007669"/>
    <property type="project" value="InterPro"/>
</dbReference>
<feature type="transmembrane region" description="Helical" evidence="5">
    <location>
        <begin position="117"/>
        <end position="137"/>
    </location>
</feature>
<comment type="subcellular location">
    <subcellularLocation>
        <location evidence="1">Membrane</location>
        <topology evidence="1">Multi-pass membrane protein</topology>
    </subcellularLocation>
</comment>
<gene>
    <name evidence="7" type="ORF">FC15_GL000552</name>
</gene>
<dbReference type="PATRIC" id="fig|1423735.3.peg.577"/>
<dbReference type="Pfam" id="PF12698">
    <property type="entry name" value="ABC2_membrane_3"/>
    <property type="match status" value="1"/>
</dbReference>
<feature type="transmembrane region" description="Helical" evidence="5">
    <location>
        <begin position="218"/>
        <end position="244"/>
    </location>
</feature>
<dbReference type="EMBL" id="AZFX01000087">
    <property type="protein sequence ID" value="KRM08485.1"/>
    <property type="molecule type" value="Genomic_DNA"/>
</dbReference>
<dbReference type="GO" id="GO:0016020">
    <property type="term" value="C:membrane"/>
    <property type="evidence" value="ECO:0007669"/>
    <property type="project" value="UniProtKB-SubCell"/>
</dbReference>
<proteinExistence type="predicted"/>
<evidence type="ECO:0000313" key="8">
    <source>
        <dbReference type="Proteomes" id="UP000051315"/>
    </source>
</evidence>
<keyword evidence="2 5" id="KW-0812">Transmembrane</keyword>
<evidence type="ECO:0000313" key="7">
    <source>
        <dbReference type="EMBL" id="KRM08485.1"/>
    </source>
</evidence>
<reference evidence="7 8" key="1">
    <citation type="journal article" date="2015" name="Genome Announc.">
        <title>Expanding the biotechnology potential of lactobacilli through comparative genomics of 213 strains and associated genera.</title>
        <authorList>
            <person name="Sun Z."/>
            <person name="Harris H.M."/>
            <person name="McCann A."/>
            <person name="Guo C."/>
            <person name="Argimon S."/>
            <person name="Zhang W."/>
            <person name="Yang X."/>
            <person name="Jeffery I.B."/>
            <person name="Cooney J.C."/>
            <person name="Kagawa T.F."/>
            <person name="Liu W."/>
            <person name="Song Y."/>
            <person name="Salvetti E."/>
            <person name="Wrobel A."/>
            <person name="Rasinkangas P."/>
            <person name="Parkhill J."/>
            <person name="Rea M.C."/>
            <person name="O'Sullivan O."/>
            <person name="Ritari J."/>
            <person name="Douillard F.P."/>
            <person name="Paul Ross R."/>
            <person name="Yang R."/>
            <person name="Briner A.E."/>
            <person name="Felis G.E."/>
            <person name="de Vos W.M."/>
            <person name="Barrangou R."/>
            <person name="Klaenhammer T.R."/>
            <person name="Caufield P.W."/>
            <person name="Cui Y."/>
            <person name="Zhang H."/>
            <person name="O'Toole P.W."/>
        </authorList>
    </citation>
    <scope>NUCLEOTIDE SEQUENCE [LARGE SCALE GENOMIC DNA]</scope>
    <source>
        <strain evidence="7 8">DSM 17758</strain>
    </source>
</reference>
<feature type="domain" description="ABC-2 type transporter transmembrane" evidence="6">
    <location>
        <begin position="105"/>
        <end position="323"/>
    </location>
</feature>
<keyword evidence="8" id="KW-1185">Reference proteome</keyword>
<evidence type="ECO:0000256" key="3">
    <source>
        <dbReference type="ARBA" id="ARBA00022989"/>
    </source>
</evidence>
<keyword evidence="3 5" id="KW-1133">Transmembrane helix</keyword>
<name>A0A0R1VSR4_9LACO</name>
<dbReference type="STRING" id="1423735.FC15_GL000552"/>
<feature type="transmembrane region" description="Helical" evidence="5">
    <location>
        <begin position="304"/>
        <end position="327"/>
    </location>
</feature>
<dbReference type="AlphaFoldDB" id="A0A0R1VSR4"/>
<sequence length="332" mass="37003">MQDEIKKLQQDKHPDLSTKAILEQDQEQYEYLSAIIMAYLGRKPTEVNQALLAYAKYNLKETQQGRSSTIRLVDSPGKQTDYSLLGRKKDVFFYQYLLKHQLTEIPASQENAPATNYLTYAFFYRLTPILILFVFAIQLAQIFTVAQQEGTLDFLNTVPTNPLRTITSKLGTSLLIPPALLLIAALTCFVIVGVKYGFGTWHYPLVYSLDGQHVQSLMLGYALGLYLAFLLLVVIFLAVLTALVSLFSHHFSIVLTVVGGVILLGSPAVLSNHLLSKITTLLPIAYFDLPNVVLHQTTWPIASLPVGAVVLIAWTAILYGIAAVVVWRKQML</sequence>
<evidence type="ECO:0000259" key="6">
    <source>
        <dbReference type="Pfam" id="PF12698"/>
    </source>
</evidence>
<comment type="caution">
    <text evidence="7">The sequence shown here is derived from an EMBL/GenBank/DDBJ whole genome shotgun (WGS) entry which is preliminary data.</text>
</comment>
<protein>
    <recommendedName>
        <fullName evidence="6">ABC-2 type transporter transmembrane domain-containing protein</fullName>
    </recommendedName>
</protein>
<evidence type="ECO:0000256" key="1">
    <source>
        <dbReference type="ARBA" id="ARBA00004141"/>
    </source>
</evidence>
<dbReference type="Proteomes" id="UP000051315">
    <property type="component" value="Unassembled WGS sequence"/>
</dbReference>
<dbReference type="InterPro" id="IPR013525">
    <property type="entry name" value="ABC2_TM"/>
</dbReference>
<organism evidence="7 8">
    <name type="scientific">Lapidilactobacillus concavus DSM 17758</name>
    <dbReference type="NCBI Taxonomy" id="1423735"/>
    <lineage>
        <taxon>Bacteria</taxon>
        <taxon>Bacillati</taxon>
        <taxon>Bacillota</taxon>
        <taxon>Bacilli</taxon>
        <taxon>Lactobacillales</taxon>
        <taxon>Lactobacillaceae</taxon>
        <taxon>Lapidilactobacillus</taxon>
    </lineage>
</organism>
<keyword evidence="4 5" id="KW-0472">Membrane</keyword>
<feature type="transmembrane region" description="Helical" evidence="5">
    <location>
        <begin position="174"/>
        <end position="198"/>
    </location>
</feature>